<gene>
    <name evidence="4" type="ORF">B0T19DRAFT_486976</name>
</gene>
<keyword evidence="2" id="KW-0812">Transmembrane</keyword>
<keyword evidence="2" id="KW-0472">Membrane</keyword>
<feature type="region of interest" description="Disordered" evidence="1">
    <location>
        <begin position="1"/>
        <end position="29"/>
    </location>
</feature>
<feature type="transmembrane region" description="Helical" evidence="2">
    <location>
        <begin position="91"/>
        <end position="115"/>
    </location>
</feature>
<reference evidence="4" key="2">
    <citation type="submission" date="2023-06" db="EMBL/GenBank/DDBJ databases">
        <authorList>
            <consortium name="Lawrence Berkeley National Laboratory"/>
            <person name="Haridas S."/>
            <person name="Hensen N."/>
            <person name="Bonometti L."/>
            <person name="Westerberg I."/>
            <person name="Brannstrom I.O."/>
            <person name="Guillou S."/>
            <person name="Cros-Aarteil S."/>
            <person name="Calhoun S."/>
            <person name="Kuo A."/>
            <person name="Mondo S."/>
            <person name="Pangilinan J."/>
            <person name="Riley R."/>
            <person name="Labutti K."/>
            <person name="Andreopoulos B."/>
            <person name="Lipzen A."/>
            <person name="Chen C."/>
            <person name="Yanf M."/>
            <person name="Daum C."/>
            <person name="Ng V."/>
            <person name="Clum A."/>
            <person name="Steindorff A."/>
            <person name="Ohm R."/>
            <person name="Martin F."/>
            <person name="Silar P."/>
            <person name="Natvig D."/>
            <person name="Lalanne C."/>
            <person name="Gautier V."/>
            <person name="Ament-Velasquez S.L."/>
            <person name="Kruys A."/>
            <person name="Hutchinson M.I."/>
            <person name="Powell A.J."/>
            <person name="Barry K."/>
            <person name="Miller A.N."/>
            <person name="Grigoriev I.V."/>
            <person name="Debuchy R."/>
            <person name="Gladieux P."/>
            <person name="Thoren M.H."/>
            <person name="Johannesson H."/>
        </authorList>
    </citation>
    <scope>NUCLEOTIDE SEQUENCE</scope>
    <source>
        <strain evidence="4">SMH4131-1</strain>
    </source>
</reference>
<evidence type="ECO:0000256" key="1">
    <source>
        <dbReference type="SAM" id="MobiDB-lite"/>
    </source>
</evidence>
<dbReference type="InterPro" id="IPR046623">
    <property type="entry name" value="DUF6536"/>
</dbReference>
<dbReference type="EMBL" id="JAUEPO010000005">
    <property type="protein sequence ID" value="KAK3320451.1"/>
    <property type="molecule type" value="Genomic_DNA"/>
</dbReference>
<feature type="domain" description="DUF6536" evidence="3">
    <location>
        <begin position="91"/>
        <end position="239"/>
    </location>
</feature>
<dbReference type="Pfam" id="PF20163">
    <property type="entry name" value="DUF6536"/>
    <property type="match status" value="1"/>
</dbReference>
<protein>
    <recommendedName>
        <fullName evidence="3">DUF6536 domain-containing protein</fullName>
    </recommendedName>
</protein>
<proteinExistence type="predicted"/>
<evidence type="ECO:0000313" key="4">
    <source>
        <dbReference type="EMBL" id="KAK3320451.1"/>
    </source>
</evidence>
<feature type="non-terminal residue" evidence="4">
    <location>
        <position position="768"/>
    </location>
</feature>
<organism evidence="4 5">
    <name type="scientific">Cercophora scortea</name>
    <dbReference type="NCBI Taxonomy" id="314031"/>
    <lineage>
        <taxon>Eukaryota</taxon>
        <taxon>Fungi</taxon>
        <taxon>Dikarya</taxon>
        <taxon>Ascomycota</taxon>
        <taxon>Pezizomycotina</taxon>
        <taxon>Sordariomycetes</taxon>
        <taxon>Sordariomycetidae</taxon>
        <taxon>Sordariales</taxon>
        <taxon>Lasiosphaeriaceae</taxon>
        <taxon>Cercophora</taxon>
    </lineage>
</organism>
<keyword evidence="5" id="KW-1185">Reference proteome</keyword>
<reference evidence="4" key="1">
    <citation type="journal article" date="2023" name="Mol. Phylogenet. Evol.">
        <title>Genome-scale phylogeny and comparative genomics of the fungal order Sordariales.</title>
        <authorList>
            <person name="Hensen N."/>
            <person name="Bonometti L."/>
            <person name="Westerberg I."/>
            <person name="Brannstrom I.O."/>
            <person name="Guillou S."/>
            <person name="Cros-Aarteil S."/>
            <person name="Calhoun S."/>
            <person name="Haridas S."/>
            <person name="Kuo A."/>
            <person name="Mondo S."/>
            <person name="Pangilinan J."/>
            <person name="Riley R."/>
            <person name="LaButti K."/>
            <person name="Andreopoulos B."/>
            <person name="Lipzen A."/>
            <person name="Chen C."/>
            <person name="Yan M."/>
            <person name="Daum C."/>
            <person name="Ng V."/>
            <person name="Clum A."/>
            <person name="Steindorff A."/>
            <person name="Ohm R.A."/>
            <person name="Martin F."/>
            <person name="Silar P."/>
            <person name="Natvig D.O."/>
            <person name="Lalanne C."/>
            <person name="Gautier V."/>
            <person name="Ament-Velasquez S.L."/>
            <person name="Kruys A."/>
            <person name="Hutchinson M.I."/>
            <person name="Powell A.J."/>
            <person name="Barry K."/>
            <person name="Miller A.N."/>
            <person name="Grigoriev I.V."/>
            <person name="Debuchy R."/>
            <person name="Gladieux P."/>
            <person name="Hiltunen Thoren M."/>
            <person name="Johannesson H."/>
        </authorList>
    </citation>
    <scope>NUCLEOTIDE SEQUENCE</scope>
    <source>
        <strain evidence="4">SMH4131-1</strain>
    </source>
</reference>
<evidence type="ECO:0000259" key="3">
    <source>
        <dbReference type="Pfam" id="PF20163"/>
    </source>
</evidence>
<dbReference type="PANTHER" id="PTHR35395">
    <property type="entry name" value="DUF6536 DOMAIN-CONTAINING PROTEIN"/>
    <property type="match status" value="1"/>
</dbReference>
<dbReference type="Proteomes" id="UP001286456">
    <property type="component" value="Unassembled WGS sequence"/>
</dbReference>
<sequence length="768" mass="87412">MSTITLDHEPKPEHRGREPAPEISRGCEKEVTIEEPKKAASIDIETGSGRQAGSFRAGRFADRTTLSWWFPRILDDEKNNRRIWLSRRGRALLVHFSLVSLVFTANLSLTIYAVLRYGSEKGVGLIYQGECATVKTLDQWIHLLINLLGTAILSASNYCMQLQVSPTRADVDQAHAQGKWLNIGVPSLRNLAYTSNWRRLSWCLLGFSSVPVHLIYNSAVFQSISSYDYTVAVVKDSFLDGCSWNVQTAERNRDGDFGWARQSPWVNPPSFNNTAIIRGMQQDAIKGLYQKMNLSSCFDLYDDYWQPQGNALIFVKNESVQTPPDDSLLIYVSIFPRSDDWAKNMWALENGTVTYKATSPPRPINQWFVGTKRYEVSHCLVQPPGELASRCRLEYSPYIMFAVCVLNLMKAGLIFSVWYMRKRQRPQEKEVLYTLGDAIASFMRRPDPATKDMCLATKFDFEPRWAFRDHKFVKEKPMPPREPRHWEEQPRRWMSAVSPSRWMIFICSSCLVILVCFVLLGQGIANLKHRKIPTTLRSLWDMGFGALTPYTYLVIGLPRDDPTGLIMNVILANLPQLTFSIVYFLYNGVLSTFLVQREFSRMHASRKPLRVSEPAGIQRSSYFISLPMRYGIPHYLSLGLMHWLLSQSLFLARITALFPSGEVDAANSFSTCGYSPMAIITALSIAILLMFLLMCMGMRRYDGTMRMVSTNSKAISAACHVLEDDRESGYLLPVQWGVVELRRGVGRCTFTTAPLVDIRMPRDLQGVR</sequence>
<name>A0AAE0IA19_9PEZI</name>
<feature type="transmembrane region" description="Helical" evidence="2">
    <location>
        <begin position="398"/>
        <end position="420"/>
    </location>
</feature>
<keyword evidence="2" id="KW-1133">Transmembrane helix</keyword>
<evidence type="ECO:0000256" key="2">
    <source>
        <dbReference type="SAM" id="Phobius"/>
    </source>
</evidence>
<dbReference type="PANTHER" id="PTHR35395:SF1">
    <property type="entry name" value="DUF6536 DOMAIN-CONTAINING PROTEIN"/>
    <property type="match status" value="1"/>
</dbReference>
<dbReference type="AlphaFoldDB" id="A0AAE0IA19"/>
<feature type="transmembrane region" description="Helical" evidence="2">
    <location>
        <begin position="678"/>
        <end position="697"/>
    </location>
</feature>
<evidence type="ECO:0000313" key="5">
    <source>
        <dbReference type="Proteomes" id="UP001286456"/>
    </source>
</evidence>
<feature type="transmembrane region" description="Helical" evidence="2">
    <location>
        <begin position="502"/>
        <end position="527"/>
    </location>
</feature>
<comment type="caution">
    <text evidence="4">The sequence shown here is derived from an EMBL/GenBank/DDBJ whole genome shotgun (WGS) entry which is preliminary data.</text>
</comment>
<feature type="transmembrane region" description="Helical" evidence="2">
    <location>
        <begin position="539"/>
        <end position="557"/>
    </location>
</feature>
<accession>A0AAE0IA19</accession>